<evidence type="ECO:0000256" key="3">
    <source>
        <dbReference type="ARBA" id="ARBA00023004"/>
    </source>
</evidence>
<dbReference type="SUPFAM" id="SSF50022">
    <property type="entry name" value="ISP domain"/>
    <property type="match status" value="1"/>
</dbReference>
<dbReference type="InterPro" id="IPR006311">
    <property type="entry name" value="TAT_signal"/>
</dbReference>
<keyword evidence="4" id="KW-0411">Iron-sulfur</keyword>
<evidence type="ECO:0000313" key="6">
    <source>
        <dbReference type="EMBL" id="QOV91255.1"/>
    </source>
</evidence>
<evidence type="ECO:0000313" key="7">
    <source>
        <dbReference type="Proteomes" id="UP000593765"/>
    </source>
</evidence>
<keyword evidence="1" id="KW-0001">2Fe-2S</keyword>
<name>A0A7M2X0N6_9BACT</name>
<gene>
    <name evidence="6" type="ORF">IPV69_07820</name>
</gene>
<dbReference type="PROSITE" id="PS51318">
    <property type="entry name" value="TAT"/>
    <property type="match status" value="1"/>
</dbReference>
<dbReference type="Gene3D" id="2.102.10.10">
    <property type="entry name" value="Rieske [2Fe-2S] iron-sulphur domain"/>
    <property type="match status" value="1"/>
</dbReference>
<evidence type="ECO:0000256" key="4">
    <source>
        <dbReference type="ARBA" id="ARBA00023014"/>
    </source>
</evidence>
<evidence type="ECO:0000256" key="2">
    <source>
        <dbReference type="ARBA" id="ARBA00022723"/>
    </source>
</evidence>
<dbReference type="AlphaFoldDB" id="A0A7M2X0N6"/>
<dbReference type="InterPro" id="IPR036922">
    <property type="entry name" value="Rieske_2Fe-2S_sf"/>
</dbReference>
<dbReference type="Proteomes" id="UP000593765">
    <property type="component" value="Chromosome"/>
</dbReference>
<sequence length="172" mass="18130">MLHPTPATPSSVNPSRRQALRSALAGCAGCLLAGCGGRTGGTQEPAVGVSADFVPGPVDAGPIADFTRDGIFDRFAMQGFFVVRRGTLIFAMSSVCTHQPVVLHAGQSDLGCPRHGSVFSADGIVLKAPARRALRRYALRLDDRAHLIVDTSVDFDEAGWKRPGAFLTTTPV</sequence>
<feature type="domain" description="Rieske" evidence="5">
    <location>
        <begin position="55"/>
        <end position="148"/>
    </location>
</feature>
<dbReference type="KEGG" id="hbs:IPV69_07820"/>
<accession>A0A7M2X0N6</accession>
<dbReference type="GO" id="GO:0046872">
    <property type="term" value="F:metal ion binding"/>
    <property type="evidence" value="ECO:0007669"/>
    <property type="project" value="UniProtKB-KW"/>
</dbReference>
<keyword evidence="3" id="KW-0408">Iron</keyword>
<proteinExistence type="predicted"/>
<evidence type="ECO:0000256" key="1">
    <source>
        <dbReference type="ARBA" id="ARBA00022714"/>
    </source>
</evidence>
<dbReference type="EMBL" id="CP063458">
    <property type="protein sequence ID" value="QOV91255.1"/>
    <property type="molecule type" value="Genomic_DNA"/>
</dbReference>
<dbReference type="GO" id="GO:0051537">
    <property type="term" value="F:2 iron, 2 sulfur cluster binding"/>
    <property type="evidence" value="ECO:0007669"/>
    <property type="project" value="UniProtKB-KW"/>
</dbReference>
<reference evidence="6 7" key="1">
    <citation type="submission" date="2020-10" db="EMBL/GenBank/DDBJ databases">
        <title>Wide distribution of Phycisphaera-like planctomycetes from WD2101 soil group in peatlands and genome analysis of the first cultivated representative.</title>
        <authorList>
            <person name="Dedysh S.N."/>
            <person name="Beletsky A.V."/>
            <person name="Ivanova A."/>
            <person name="Kulichevskaya I.S."/>
            <person name="Suzina N.E."/>
            <person name="Philippov D.A."/>
            <person name="Rakitin A.L."/>
            <person name="Mardanov A.V."/>
            <person name="Ravin N.V."/>
        </authorList>
    </citation>
    <scope>NUCLEOTIDE SEQUENCE [LARGE SCALE GENOMIC DNA]</scope>
    <source>
        <strain evidence="6 7">M1803</strain>
    </source>
</reference>
<dbReference type="PROSITE" id="PS51296">
    <property type="entry name" value="RIESKE"/>
    <property type="match status" value="1"/>
</dbReference>
<dbReference type="Pfam" id="PF00355">
    <property type="entry name" value="Rieske"/>
    <property type="match status" value="1"/>
</dbReference>
<keyword evidence="2" id="KW-0479">Metal-binding</keyword>
<dbReference type="InterPro" id="IPR017941">
    <property type="entry name" value="Rieske_2Fe-2S"/>
</dbReference>
<protein>
    <submittedName>
        <fullName evidence="6">Rieske 2Fe-2S domain-containing protein</fullName>
    </submittedName>
</protein>
<evidence type="ECO:0000259" key="5">
    <source>
        <dbReference type="PROSITE" id="PS51296"/>
    </source>
</evidence>
<keyword evidence="7" id="KW-1185">Reference proteome</keyword>
<organism evidence="6 7">
    <name type="scientific">Humisphaera borealis</name>
    <dbReference type="NCBI Taxonomy" id="2807512"/>
    <lineage>
        <taxon>Bacteria</taxon>
        <taxon>Pseudomonadati</taxon>
        <taxon>Planctomycetota</taxon>
        <taxon>Phycisphaerae</taxon>
        <taxon>Tepidisphaerales</taxon>
        <taxon>Tepidisphaeraceae</taxon>
        <taxon>Humisphaera</taxon>
    </lineage>
</organism>